<evidence type="ECO:0000313" key="3">
    <source>
        <dbReference type="Proteomes" id="UP001430953"/>
    </source>
</evidence>
<gene>
    <name evidence="2" type="ORF">PUN28_004710</name>
</gene>
<dbReference type="AlphaFoldDB" id="A0AAW2GE61"/>
<name>A0AAW2GE61_9HYME</name>
<accession>A0AAW2GE61</accession>
<reference evidence="2 3" key="1">
    <citation type="submission" date="2023-03" db="EMBL/GenBank/DDBJ databases">
        <title>High recombination rates correlate with genetic variation in Cardiocondyla obscurior ants.</title>
        <authorList>
            <person name="Errbii M."/>
        </authorList>
    </citation>
    <scope>NUCLEOTIDE SEQUENCE [LARGE SCALE GENOMIC DNA]</scope>
    <source>
        <strain evidence="2">Alpha-2009</strain>
        <tissue evidence="2">Whole body</tissue>
    </source>
</reference>
<sequence>MGYFCVIVVLICISKWTTRRSLTGMEAEKFRLSSGYKCIRVVGFPGALTPTWSATDNSENVI</sequence>
<feature type="chain" id="PRO_5043363069" evidence="1">
    <location>
        <begin position="20"/>
        <end position="62"/>
    </location>
</feature>
<proteinExistence type="predicted"/>
<dbReference type="EMBL" id="JADYXP020000004">
    <property type="protein sequence ID" value="KAL0125830.1"/>
    <property type="molecule type" value="Genomic_DNA"/>
</dbReference>
<keyword evidence="1" id="KW-0732">Signal</keyword>
<protein>
    <submittedName>
        <fullName evidence="2">Uncharacterized protein</fullName>
    </submittedName>
</protein>
<keyword evidence="3" id="KW-1185">Reference proteome</keyword>
<organism evidence="2 3">
    <name type="scientific">Cardiocondyla obscurior</name>
    <dbReference type="NCBI Taxonomy" id="286306"/>
    <lineage>
        <taxon>Eukaryota</taxon>
        <taxon>Metazoa</taxon>
        <taxon>Ecdysozoa</taxon>
        <taxon>Arthropoda</taxon>
        <taxon>Hexapoda</taxon>
        <taxon>Insecta</taxon>
        <taxon>Pterygota</taxon>
        <taxon>Neoptera</taxon>
        <taxon>Endopterygota</taxon>
        <taxon>Hymenoptera</taxon>
        <taxon>Apocrita</taxon>
        <taxon>Aculeata</taxon>
        <taxon>Formicoidea</taxon>
        <taxon>Formicidae</taxon>
        <taxon>Myrmicinae</taxon>
        <taxon>Cardiocondyla</taxon>
    </lineage>
</organism>
<comment type="caution">
    <text evidence="2">The sequence shown here is derived from an EMBL/GenBank/DDBJ whole genome shotgun (WGS) entry which is preliminary data.</text>
</comment>
<evidence type="ECO:0000256" key="1">
    <source>
        <dbReference type="SAM" id="SignalP"/>
    </source>
</evidence>
<dbReference type="Proteomes" id="UP001430953">
    <property type="component" value="Unassembled WGS sequence"/>
</dbReference>
<feature type="signal peptide" evidence="1">
    <location>
        <begin position="1"/>
        <end position="19"/>
    </location>
</feature>
<evidence type="ECO:0000313" key="2">
    <source>
        <dbReference type="EMBL" id="KAL0125830.1"/>
    </source>
</evidence>